<comment type="caution">
    <text evidence="4">The sequence shown here is derived from an EMBL/GenBank/DDBJ whole genome shotgun (WGS) entry which is preliminary data.</text>
</comment>
<evidence type="ECO:0000313" key="4">
    <source>
        <dbReference type="EMBL" id="PLW48095.1"/>
    </source>
</evidence>
<evidence type="ECO:0000313" key="5">
    <source>
        <dbReference type="EMBL" id="PLW58179.1"/>
    </source>
</evidence>
<name>A0A2N5VDM1_9BASI</name>
<feature type="signal peptide" evidence="2">
    <location>
        <begin position="1"/>
        <end position="18"/>
    </location>
</feature>
<dbReference type="EMBL" id="PGCJ01000004">
    <property type="protein sequence ID" value="PLW58179.1"/>
    <property type="molecule type" value="Genomic_DNA"/>
</dbReference>
<evidence type="ECO:0000313" key="7">
    <source>
        <dbReference type="Proteomes" id="UP000235392"/>
    </source>
</evidence>
<evidence type="ECO:0000256" key="2">
    <source>
        <dbReference type="SAM" id="SignalP"/>
    </source>
</evidence>
<protein>
    <submittedName>
        <fullName evidence="4">Uncharacterized protein</fullName>
    </submittedName>
</protein>
<keyword evidence="2" id="KW-0732">Signal</keyword>
<dbReference type="Proteomes" id="UP000235388">
    <property type="component" value="Unassembled WGS sequence"/>
</dbReference>
<feature type="region of interest" description="Disordered" evidence="1">
    <location>
        <begin position="32"/>
        <end position="73"/>
    </location>
</feature>
<evidence type="ECO:0000313" key="3">
    <source>
        <dbReference type="EMBL" id="PLW17423.1"/>
    </source>
</evidence>
<keyword evidence="6" id="KW-1185">Reference proteome</keyword>
<dbReference type="Proteomes" id="UP000235392">
    <property type="component" value="Unassembled WGS sequence"/>
</dbReference>
<proteinExistence type="predicted"/>
<evidence type="ECO:0000313" key="6">
    <source>
        <dbReference type="Proteomes" id="UP000235388"/>
    </source>
</evidence>
<feature type="chain" id="PRO_5015084018" evidence="2">
    <location>
        <begin position="19"/>
        <end position="73"/>
    </location>
</feature>
<organism evidence="4 7">
    <name type="scientific">Puccinia coronata f. sp. avenae</name>
    <dbReference type="NCBI Taxonomy" id="200324"/>
    <lineage>
        <taxon>Eukaryota</taxon>
        <taxon>Fungi</taxon>
        <taxon>Dikarya</taxon>
        <taxon>Basidiomycota</taxon>
        <taxon>Pucciniomycotina</taxon>
        <taxon>Pucciniomycetes</taxon>
        <taxon>Pucciniales</taxon>
        <taxon>Pucciniaceae</taxon>
        <taxon>Puccinia</taxon>
    </lineage>
</organism>
<reference evidence="6 7" key="1">
    <citation type="submission" date="2017-11" db="EMBL/GenBank/DDBJ databases">
        <title>De novo assembly and phasing of dikaryotic genomes from two isolates of Puccinia coronata f. sp. avenae, the causal agent of oat crown rust.</title>
        <authorList>
            <person name="Miller M.E."/>
            <person name="Zhang Y."/>
            <person name="Omidvar V."/>
            <person name="Sperschneider J."/>
            <person name="Schwessinger B."/>
            <person name="Raley C."/>
            <person name="Palmer J.M."/>
            <person name="Garnica D."/>
            <person name="Upadhyaya N."/>
            <person name="Rathjen J."/>
            <person name="Taylor J.M."/>
            <person name="Park R.F."/>
            <person name="Dodds P.N."/>
            <person name="Hirsch C.D."/>
            <person name="Kianian S.F."/>
            <person name="Figueroa M."/>
        </authorList>
    </citation>
    <scope>NUCLEOTIDE SEQUENCE [LARGE SCALE GENOMIC DNA]</scope>
    <source>
        <strain evidence="3">12NC29</strain>
        <strain evidence="4">12SD80</strain>
    </source>
</reference>
<dbReference type="AlphaFoldDB" id="A0A2N5VDM1"/>
<dbReference type="EMBL" id="PGCI01000026">
    <property type="protein sequence ID" value="PLW48095.1"/>
    <property type="molecule type" value="Genomic_DNA"/>
</dbReference>
<gene>
    <name evidence="5" type="ORF">PCANC_00881</name>
    <name evidence="3" type="ORF">PCANC_14658</name>
    <name evidence="4" type="ORF">PCASD_03589</name>
</gene>
<dbReference type="EMBL" id="PGCJ01000850">
    <property type="protein sequence ID" value="PLW17423.1"/>
    <property type="molecule type" value="Genomic_DNA"/>
</dbReference>
<sequence length="73" mass="7604">MLTKCFVYLAVMASAALAAPMESGRPAVDVEEASGAISEMQGKTRGAGLDVEPVRPVKSNMDPHPHPMGAPEP</sequence>
<accession>A0A2N5VDM1</accession>
<evidence type="ECO:0000256" key="1">
    <source>
        <dbReference type="SAM" id="MobiDB-lite"/>
    </source>
</evidence>